<name>A0A552DFM0_MICAE</name>
<dbReference type="Gene3D" id="3.40.47.10">
    <property type="match status" value="2"/>
</dbReference>
<reference evidence="4 5" key="1">
    <citation type="submission" date="2019-01" db="EMBL/GenBank/DDBJ databases">
        <title>Coherence of Microcystis species and biogeography revealed through population genomics.</title>
        <authorList>
            <person name="Perez-Carrascal O.M."/>
            <person name="Terrat Y."/>
            <person name="Giani A."/>
            <person name="Fortin N."/>
            <person name="Tromas N."/>
            <person name="Shapiro B.J."/>
        </authorList>
    </citation>
    <scope>NUCLEOTIDE SEQUENCE [LARGE SCALE GENOMIC DNA]</scope>
    <source>
        <strain evidence="4">Ma_SC_T_19800800_S464</strain>
    </source>
</reference>
<organism evidence="4 5">
    <name type="scientific">Microcystis aeruginosa Ma_SC_T_19800800_S464</name>
    <dbReference type="NCBI Taxonomy" id="2486257"/>
    <lineage>
        <taxon>Bacteria</taxon>
        <taxon>Bacillati</taxon>
        <taxon>Cyanobacteriota</taxon>
        <taxon>Cyanophyceae</taxon>
        <taxon>Oscillatoriophycideae</taxon>
        <taxon>Chroococcales</taxon>
        <taxon>Microcystaceae</taxon>
        <taxon>Microcystis</taxon>
    </lineage>
</organism>
<gene>
    <name evidence="4" type="ORF">EWV81_21030</name>
</gene>
<evidence type="ECO:0000259" key="3">
    <source>
        <dbReference type="Pfam" id="PF08541"/>
    </source>
</evidence>
<dbReference type="GO" id="GO:0016746">
    <property type="term" value="F:acyltransferase activity"/>
    <property type="evidence" value="ECO:0007669"/>
    <property type="project" value="UniProtKB-KW"/>
</dbReference>
<dbReference type="EMBL" id="SFBL01000205">
    <property type="protein sequence ID" value="TRU21038.1"/>
    <property type="molecule type" value="Genomic_DNA"/>
</dbReference>
<sequence length="348" mass="38789">MKLESVKVVLPSRKVSNEDIIELIGKHSIATFEGNLDKTLDNILFYLKYSGSQNRNWLGDGETPIGLLTQAVNQALAEANCDNSDIDLLIYTGIDRGFIEPGGSYMVAHSLGMKEVHCFDILDACMSWTRAIYIIYTLLQTGAYKRALVVNSEFNLRDDGYVYPKVFSLTNEEQINWSFPGYTLGEAATATVISYDPNNPWEFNFRSRTDLADLCTVPLESYQKYYSSNSPKVGLDGFNRFTSFGNDLHLNASQELKVVLEQLKTPLDEVKIVFPHASSKKAWDDVAEICGIKHLMWHIYPTCGNLVSASVPGGMATAIQQGKVQRGDRIVGWVGSAGMSFCSYSFIY</sequence>
<evidence type="ECO:0000313" key="5">
    <source>
        <dbReference type="Proteomes" id="UP000319313"/>
    </source>
</evidence>
<dbReference type="PANTHER" id="PTHR34069">
    <property type="entry name" value="3-OXOACYL-[ACYL-CARRIER-PROTEIN] SYNTHASE 3"/>
    <property type="match status" value="1"/>
</dbReference>
<dbReference type="PANTHER" id="PTHR34069:SF2">
    <property type="entry name" value="BETA-KETOACYL-[ACYL-CARRIER-PROTEIN] SYNTHASE III"/>
    <property type="match status" value="1"/>
</dbReference>
<feature type="domain" description="Beta-ketoacyl-[acyl-carrier-protein] synthase III C-terminal" evidence="3">
    <location>
        <begin position="260"/>
        <end position="343"/>
    </location>
</feature>
<comment type="caution">
    <text evidence="4">The sequence shown here is derived from an EMBL/GenBank/DDBJ whole genome shotgun (WGS) entry which is preliminary data.</text>
</comment>
<dbReference type="InterPro" id="IPR013747">
    <property type="entry name" value="ACP_syn_III_C"/>
</dbReference>
<evidence type="ECO:0000313" key="4">
    <source>
        <dbReference type="EMBL" id="TRU21038.1"/>
    </source>
</evidence>
<evidence type="ECO:0000256" key="2">
    <source>
        <dbReference type="ARBA" id="ARBA00023315"/>
    </source>
</evidence>
<dbReference type="AlphaFoldDB" id="A0A552DFM0"/>
<dbReference type="SUPFAM" id="SSF53901">
    <property type="entry name" value="Thiolase-like"/>
    <property type="match status" value="1"/>
</dbReference>
<accession>A0A552DFM0</accession>
<proteinExistence type="predicted"/>
<keyword evidence="2" id="KW-0012">Acyltransferase</keyword>
<evidence type="ECO:0000256" key="1">
    <source>
        <dbReference type="ARBA" id="ARBA00022679"/>
    </source>
</evidence>
<dbReference type="Pfam" id="PF08541">
    <property type="entry name" value="ACP_syn_III_C"/>
    <property type="match status" value="1"/>
</dbReference>
<dbReference type="GO" id="GO:0044550">
    <property type="term" value="P:secondary metabolite biosynthetic process"/>
    <property type="evidence" value="ECO:0007669"/>
    <property type="project" value="TreeGrafter"/>
</dbReference>
<protein>
    <submittedName>
        <fullName evidence="4">3-oxoacyl-ACP reductase</fullName>
    </submittedName>
</protein>
<dbReference type="InterPro" id="IPR016039">
    <property type="entry name" value="Thiolase-like"/>
</dbReference>
<keyword evidence="1" id="KW-0808">Transferase</keyword>
<dbReference type="Proteomes" id="UP000319313">
    <property type="component" value="Unassembled WGS sequence"/>
</dbReference>